<reference evidence="2 3" key="1">
    <citation type="journal article" date="2012" name="Genome Biol.">
        <title>Genome and low-iron response of an oceanic diatom adapted to chronic iron limitation.</title>
        <authorList>
            <person name="Lommer M."/>
            <person name="Specht M."/>
            <person name="Roy A.S."/>
            <person name="Kraemer L."/>
            <person name="Andreson R."/>
            <person name="Gutowska M.A."/>
            <person name="Wolf J."/>
            <person name="Bergner S.V."/>
            <person name="Schilhabel M.B."/>
            <person name="Klostermeier U.C."/>
            <person name="Beiko R.G."/>
            <person name="Rosenstiel P."/>
            <person name="Hippler M."/>
            <person name="Laroche J."/>
        </authorList>
    </citation>
    <scope>NUCLEOTIDE SEQUENCE [LARGE SCALE GENOMIC DNA]</scope>
    <source>
        <strain evidence="2 3">CCMP1005</strain>
    </source>
</reference>
<accession>K0QYH1</accession>
<sequence>MPPKSAAKGTGAGASSSASRARSPSPEQEHVRDDSTLGGHSSSRRGRLTHGDPTAGRRPPRRQSPRSRSASTTARGKTAAAGSKNAAQSSSRRRASPRLAGPSKRSSRPSTAESRKDTEARSSGRQGTRRRSSSAKPAAACKLRGIAETNEDPSSDDESRVLALKRHCFLGKKLPLEKGFRGIQIALGHSNLSLKGVLHELALSYRLINPMHNKIPGSPTGRGIESESSSDEGVEEIVSARGLTEYQRQAKRYVAEKMASPSQPFMMFKKDIRLDRIRLDTRPNHIPRSFSEKGSIKKKKKDK</sequence>
<comment type="caution">
    <text evidence="2">The sequence shown here is derived from an EMBL/GenBank/DDBJ whole genome shotgun (WGS) entry which is preliminary data.</text>
</comment>
<dbReference type="Proteomes" id="UP000266841">
    <property type="component" value="Unassembled WGS sequence"/>
</dbReference>
<evidence type="ECO:0000313" key="2">
    <source>
        <dbReference type="EMBL" id="EJK43780.1"/>
    </source>
</evidence>
<evidence type="ECO:0000256" key="1">
    <source>
        <dbReference type="SAM" id="MobiDB-lite"/>
    </source>
</evidence>
<gene>
    <name evidence="2" type="ORF">THAOC_37743</name>
</gene>
<feature type="region of interest" description="Disordered" evidence="1">
    <location>
        <begin position="279"/>
        <end position="303"/>
    </location>
</feature>
<proteinExistence type="predicted"/>
<name>K0QYH1_THAOC</name>
<feature type="compositionally biased region" description="Basic and acidic residues" evidence="1">
    <location>
        <begin position="113"/>
        <end position="122"/>
    </location>
</feature>
<organism evidence="2 3">
    <name type="scientific">Thalassiosira oceanica</name>
    <name type="common">Marine diatom</name>
    <dbReference type="NCBI Taxonomy" id="159749"/>
    <lineage>
        <taxon>Eukaryota</taxon>
        <taxon>Sar</taxon>
        <taxon>Stramenopiles</taxon>
        <taxon>Ochrophyta</taxon>
        <taxon>Bacillariophyta</taxon>
        <taxon>Coscinodiscophyceae</taxon>
        <taxon>Thalassiosirophycidae</taxon>
        <taxon>Thalassiosirales</taxon>
        <taxon>Thalassiosiraceae</taxon>
        <taxon>Thalassiosira</taxon>
    </lineage>
</organism>
<feature type="region of interest" description="Disordered" evidence="1">
    <location>
        <begin position="1"/>
        <end position="157"/>
    </location>
</feature>
<protein>
    <submittedName>
        <fullName evidence="2">Uncharacterized protein</fullName>
    </submittedName>
</protein>
<evidence type="ECO:0000313" key="3">
    <source>
        <dbReference type="Proteomes" id="UP000266841"/>
    </source>
</evidence>
<feature type="compositionally biased region" description="Low complexity" evidence="1">
    <location>
        <begin position="1"/>
        <end position="26"/>
    </location>
</feature>
<dbReference type="EMBL" id="AGNL01050645">
    <property type="protein sequence ID" value="EJK43780.1"/>
    <property type="molecule type" value="Genomic_DNA"/>
</dbReference>
<feature type="compositionally biased region" description="Low complexity" evidence="1">
    <location>
        <begin position="66"/>
        <end position="90"/>
    </location>
</feature>
<keyword evidence="3" id="KW-1185">Reference proteome</keyword>
<dbReference type="AlphaFoldDB" id="K0QYH1"/>